<gene>
    <name evidence="1" type="ORF">SAMN05216247_114159</name>
</gene>
<proteinExistence type="predicted"/>
<dbReference type="EMBL" id="FNOX01000014">
    <property type="protein sequence ID" value="SDZ62670.1"/>
    <property type="molecule type" value="Genomic_DNA"/>
</dbReference>
<evidence type="ECO:0000313" key="1">
    <source>
        <dbReference type="EMBL" id="SDZ62670.1"/>
    </source>
</evidence>
<organism evidence="1 2">
    <name type="scientific">Pseudomonas salomonii</name>
    <dbReference type="NCBI Taxonomy" id="191391"/>
    <lineage>
        <taxon>Bacteria</taxon>
        <taxon>Pseudomonadati</taxon>
        <taxon>Pseudomonadota</taxon>
        <taxon>Gammaproteobacteria</taxon>
        <taxon>Pseudomonadales</taxon>
        <taxon>Pseudomonadaceae</taxon>
        <taxon>Pseudomonas</taxon>
    </lineage>
</organism>
<dbReference type="Proteomes" id="UP000182902">
    <property type="component" value="Unassembled WGS sequence"/>
</dbReference>
<dbReference type="AlphaFoldDB" id="A0A1H3UJR2"/>
<reference evidence="1 2" key="1">
    <citation type="submission" date="2016-10" db="EMBL/GenBank/DDBJ databases">
        <authorList>
            <person name="de Groot N.N."/>
        </authorList>
    </citation>
    <scope>NUCLEOTIDE SEQUENCE [LARGE SCALE GENOMIC DNA]</scope>
    <source>
        <strain evidence="1 2">ICMP 14252</strain>
    </source>
</reference>
<sequence>MRNQSRKIEIFLKDGFQVGTIKAGDVDTVLRAIEGHSAPSPIIFKQGDDVLKGVYSEITSGLIVPLDQVRTQYFHKEQILVYAKGVNLF</sequence>
<dbReference type="RefSeq" id="WP_069787355.1">
    <property type="nucleotide sequence ID" value="NZ_FNOX01000014.1"/>
</dbReference>
<accession>A0A1H3UJR2</accession>
<name>A0A1H3UJR2_9PSED</name>
<protein>
    <submittedName>
        <fullName evidence="1">Uncharacterized protein</fullName>
    </submittedName>
</protein>
<evidence type="ECO:0000313" key="2">
    <source>
        <dbReference type="Proteomes" id="UP000182902"/>
    </source>
</evidence>